<dbReference type="EC" id="2.4.-.-" evidence="2"/>
<dbReference type="PANTHER" id="PTHR45947">
    <property type="entry name" value="SULFOQUINOVOSYL TRANSFERASE SQD2"/>
    <property type="match status" value="1"/>
</dbReference>
<accession>A0AAU7ZJ97</accession>
<name>A0AAU7ZJ97_9BACT</name>
<sequence length="392" mass="43774">MRILFLHNRYIYRGGEDESREQEISMLRSRGEEVIEYVLDNAELRSANLLTVGLESIWNASEFHKVKQLLRSEKPDIMKVDNFFPRLSPSIFSAARETGTPTALSVRNYRLVCPSANLFRDGHVCTTCVGSKLALAAIHHRCYRKSYLQSAAVVASNAYSHLRGVWTNSVDRFIAVSSFVKQQLVAGGFAEDRILVKPNFISDSGVGDGSGGYGLYVGRLTEEKGVRSLLSAWQDIPQSICLKIIGDGPLESVVREASQKDSRIEFLGRKSLSDVCQYLGDAAFLIFPSEWYEPFGRTIVEAYSKGTPVIAASTPPMKAMVEDGATGHLYNPGDSKELASVVNALLIDPERLKLMRVKARERYLTTYTEEQNYRQLIDIFRQCISAHTSVPI</sequence>
<organism evidence="2">
    <name type="scientific">Tunturiibacter psychrotolerans</name>
    <dbReference type="NCBI Taxonomy" id="3069686"/>
    <lineage>
        <taxon>Bacteria</taxon>
        <taxon>Pseudomonadati</taxon>
        <taxon>Acidobacteriota</taxon>
        <taxon>Terriglobia</taxon>
        <taxon>Terriglobales</taxon>
        <taxon>Acidobacteriaceae</taxon>
        <taxon>Tunturiibacter</taxon>
    </lineage>
</organism>
<dbReference type="Gene3D" id="3.40.50.2000">
    <property type="entry name" value="Glycogen Phosphorylase B"/>
    <property type="match status" value="2"/>
</dbReference>
<dbReference type="SUPFAM" id="SSF53756">
    <property type="entry name" value="UDP-Glycosyltransferase/glycogen phosphorylase"/>
    <property type="match status" value="1"/>
</dbReference>
<dbReference type="RefSeq" id="WP_353061970.1">
    <property type="nucleotide sequence ID" value="NZ_CP132942.1"/>
</dbReference>
<dbReference type="Pfam" id="PF00534">
    <property type="entry name" value="Glycos_transf_1"/>
    <property type="match status" value="1"/>
</dbReference>
<dbReference type="InterPro" id="IPR050194">
    <property type="entry name" value="Glycosyltransferase_grp1"/>
</dbReference>
<keyword evidence="2" id="KW-0328">Glycosyltransferase</keyword>
<keyword evidence="2" id="KW-0808">Transferase</keyword>
<protein>
    <submittedName>
        <fullName evidence="2">Glycosyltransferase</fullName>
        <ecNumber evidence="2">2.4.-.-</ecNumber>
    </submittedName>
</protein>
<evidence type="ECO:0000259" key="1">
    <source>
        <dbReference type="Pfam" id="PF00534"/>
    </source>
</evidence>
<dbReference type="GO" id="GO:0016757">
    <property type="term" value="F:glycosyltransferase activity"/>
    <property type="evidence" value="ECO:0007669"/>
    <property type="project" value="UniProtKB-KW"/>
</dbReference>
<proteinExistence type="predicted"/>
<feature type="domain" description="Glycosyl transferase family 1" evidence="1">
    <location>
        <begin position="215"/>
        <end position="361"/>
    </location>
</feature>
<dbReference type="KEGG" id="tpsc:RBB77_11705"/>
<gene>
    <name evidence="2" type="ORF">RBB77_11705</name>
</gene>
<dbReference type="InterPro" id="IPR001296">
    <property type="entry name" value="Glyco_trans_1"/>
</dbReference>
<reference evidence="2" key="2">
    <citation type="journal article" date="2024" name="Environ. Microbiol.">
        <title>Genome analysis and description of Tunturibacter gen. nov. expands the diversity of Terriglobia in tundra soils.</title>
        <authorList>
            <person name="Messyasz A."/>
            <person name="Mannisto M.K."/>
            <person name="Kerkhof L.J."/>
            <person name="Haggblom M.M."/>
        </authorList>
    </citation>
    <scope>NUCLEOTIDE SEQUENCE</scope>
    <source>
        <strain evidence="2">X5P6</strain>
    </source>
</reference>
<dbReference type="PANTHER" id="PTHR45947:SF13">
    <property type="entry name" value="TRANSFERASE"/>
    <property type="match status" value="1"/>
</dbReference>
<dbReference type="AlphaFoldDB" id="A0AAU7ZJ97"/>
<dbReference type="EMBL" id="CP132942">
    <property type="protein sequence ID" value="XCB31127.1"/>
    <property type="molecule type" value="Genomic_DNA"/>
</dbReference>
<evidence type="ECO:0000313" key="2">
    <source>
        <dbReference type="EMBL" id="XCB31127.1"/>
    </source>
</evidence>
<reference evidence="2" key="1">
    <citation type="submission" date="2023-08" db="EMBL/GenBank/DDBJ databases">
        <authorList>
            <person name="Messyasz A."/>
            <person name="Mannisto M.K."/>
            <person name="Kerkhof L.J."/>
            <person name="Haggblom M."/>
        </authorList>
    </citation>
    <scope>NUCLEOTIDE SEQUENCE</scope>
    <source>
        <strain evidence="2">X5P6</strain>
    </source>
</reference>